<proteinExistence type="predicted"/>
<organism evidence="3 4">
    <name type="scientific">Suillus subaureus</name>
    <dbReference type="NCBI Taxonomy" id="48587"/>
    <lineage>
        <taxon>Eukaryota</taxon>
        <taxon>Fungi</taxon>
        <taxon>Dikarya</taxon>
        <taxon>Basidiomycota</taxon>
        <taxon>Agaricomycotina</taxon>
        <taxon>Agaricomycetes</taxon>
        <taxon>Agaricomycetidae</taxon>
        <taxon>Boletales</taxon>
        <taxon>Suillineae</taxon>
        <taxon>Suillaceae</taxon>
        <taxon>Suillus</taxon>
    </lineage>
</organism>
<dbReference type="GeneID" id="64635105"/>
<protein>
    <submittedName>
        <fullName evidence="3">Uncharacterized protein</fullName>
    </submittedName>
</protein>
<keyword evidence="1" id="KW-0175">Coiled coil</keyword>
<dbReference type="PANTHER" id="PTHR46563">
    <property type="entry name" value="RING-TYPE DOMAIN-CONTAINING PROTEIN"/>
    <property type="match status" value="1"/>
</dbReference>
<feature type="coiled-coil region" evidence="1">
    <location>
        <begin position="245"/>
        <end position="335"/>
    </location>
</feature>
<gene>
    <name evidence="3" type="ORF">BJ212DRAFT_1486191</name>
</gene>
<name>A0A9P7DXN3_9AGAM</name>
<evidence type="ECO:0000313" key="3">
    <source>
        <dbReference type="EMBL" id="KAG1805851.1"/>
    </source>
</evidence>
<feature type="compositionally biased region" description="Low complexity" evidence="2">
    <location>
        <begin position="184"/>
        <end position="202"/>
    </location>
</feature>
<accession>A0A9P7DXN3</accession>
<dbReference type="RefSeq" id="XP_041187492.1">
    <property type="nucleotide sequence ID" value="XM_041341089.1"/>
</dbReference>
<keyword evidence="4" id="KW-1185">Reference proteome</keyword>
<feature type="region of interest" description="Disordered" evidence="2">
    <location>
        <begin position="156"/>
        <end position="225"/>
    </location>
</feature>
<reference evidence="3" key="1">
    <citation type="journal article" date="2020" name="New Phytol.">
        <title>Comparative genomics reveals dynamic genome evolution in host specialist ectomycorrhizal fungi.</title>
        <authorList>
            <person name="Lofgren L.A."/>
            <person name="Nguyen N.H."/>
            <person name="Vilgalys R."/>
            <person name="Ruytinx J."/>
            <person name="Liao H.L."/>
            <person name="Branco S."/>
            <person name="Kuo A."/>
            <person name="LaButti K."/>
            <person name="Lipzen A."/>
            <person name="Andreopoulos W."/>
            <person name="Pangilinan J."/>
            <person name="Riley R."/>
            <person name="Hundley H."/>
            <person name="Na H."/>
            <person name="Barry K."/>
            <person name="Grigoriev I.V."/>
            <person name="Stajich J.E."/>
            <person name="Kennedy P.G."/>
        </authorList>
    </citation>
    <scope>NUCLEOTIDE SEQUENCE</scope>
    <source>
        <strain evidence="3">MN1</strain>
    </source>
</reference>
<dbReference type="AlphaFoldDB" id="A0A9P7DXN3"/>
<dbReference type="OrthoDB" id="2692379at2759"/>
<evidence type="ECO:0000256" key="2">
    <source>
        <dbReference type="SAM" id="MobiDB-lite"/>
    </source>
</evidence>
<evidence type="ECO:0000313" key="4">
    <source>
        <dbReference type="Proteomes" id="UP000807769"/>
    </source>
</evidence>
<dbReference type="PANTHER" id="PTHR46563:SF4">
    <property type="entry name" value="ASPARTYL_ASPARAGINYL BETA-HYDROXYLASE ISOFORM X1"/>
    <property type="match status" value="1"/>
</dbReference>
<feature type="region of interest" description="Disordered" evidence="2">
    <location>
        <begin position="1"/>
        <end position="123"/>
    </location>
</feature>
<feature type="compositionally biased region" description="Pro residues" evidence="2">
    <location>
        <begin position="162"/>
        <end position="175"/>
    </location>
</feature>
<dbReference type="Proteomes" id="UP000807769">
    <property type="component" value="Unassembled WGS sequence"/>
</dbReference>
<comment type="caution">
    <text evidence="3">The sequence shown here is derived from an EMBL/GenBank/DDBJ whole genome shotgun (WGS) entry which is preliminary data.</text>
</comment>
<evidence type="ECO:0000256" key="1">
    <source>
        <dbReference type="SAM" id="Coils"/>
    </source>
</evidence>
<dbReference type="EMBL" id="JABBWG010000050">
    <property type="protein sequence ID" value="KAG1805851.1"/>
    <property type="molecule type" value="Genomic_DNA"/>
</dbReference>
<feature type="compositionally biased region" description="Basic and acidic residues" evidence="2">
    <location>
        <begin position="103"/>
        <end position="113"/>
    </location>
</feature>
<sequence length="353" mass="40313">MARVKHNATTRPPLAIKPDFKPRKPLAVMSTRPLHVETPSPENDKGSTSSSAPPWGEDPWAGMDPGPKSQKQGSKLIDYCDKPGQFWPDGQEPAFKGQKSRRREINRLKEDARQTQSFHPRTGDIELYHDYSDYEGSFDDEEDFFESLDDEHDVIPPAAVAPIPPPEVTPVPPPTLLTSPNKFPTSQTAAPPTTVTPTDASPPDGPAHESVVALSEEQRNENKQSLIKRFRDKQNGRVAEAARLKQEKEMHAHEEKEKLTALERERAEQARLEQEHVEQKCIEQERLEQVRLEQARIKQERTEQARLEQERVEQKRIKQERLEQVRLEQARIKQECTPPPSQLLCVRSRCNFG</sequence>